<sequence>MMTTTIPRLRLGFLTNGAFSEHDAGGAAQGHRDAVDLFRLGEQLGYDAGWIRNRHFDNYVSSPLTVLAAASAVTQHITLGTAIIPMGYEHPIRLAEDVSTLDLLSGGRVELGIAGGIPSFDAIFNGTDGPGWAKATPKKVVDFLDAIRGTSYGTTPQGDDLHLRPLSPGLADRIWYGAGTPDSAQRAAGLGLDLVLSAIAPSLGLPFDAAQKAVVDAHRAAWTRTDRAPRFTTARTFFPALNDRQRALYQGYGDLRQSQGPAASRPKGALTPAEPAGRANSTGGLMSPEIVGSPAEVIDYLLADVAVREAGELLIFLPPGFSHAENVELMENIATHVAPALGWRPAR</sequence>
<evidence type="ECO:0000256" key="1">
    <source>
        <dbReference type="SAM" id="MobiDB-lite"/>
    </source>
</evidence>
<dbReference type="GO" id="GO:0005829">
    <property type="term" value="C:cytosol"/>
    <property type="evidence" value="ECO:0007669"/>
    <property type="project" value="TreeGrafter"/>
</dbReference>
<geneLocation type="plasmid" evidence="4">
    <name>pKVU_200</name>
</geneLocation>
<dbReference type="OrthoDB" id="9804736at2"/>
<evidence type="ECO:0000259" key="2">
    <source>
        <dbReference type="Pfam" id="PF00296"/>
    </source>
</evidence>
<dbReference type="AlphaFoldDB" id="F9YBI8"/>
<dbReference type="PATRIC" id="fig|759362.5.peg.3016"/>
<dbReference type="Pfam" id="PF00296">
    <property type="entry name" value="Bac_luciferase"/>
    <property type="match status" value="1"/>
</dbReference>
<dbReference type="KEGG" id="kvl:KVU_PB0062"/>
<dbReference type="InterPro" id="IPR050766">
    <property type="entry name" value="Bact_Lucif_Oxidored"/>
</dbReference>
<keyword evidence="3" id="KW-0560">Oxidoreductase</keyword>
<dbReference type="EMBL" id="CP002020">
    <property type="protein sequence ID" value="AEM42740.1"/>
    <property type="molecule type" value="Genomic_DNA"/>
</dbReference>
<dbReference type="InterPro" id="IPR036661">
    <property type="entry name" value="Luciferase-like_sf"/>
</dbReference>
<accession>F9YBI8</accession>
<keyword evidence="3" id="KW-0503">Monooxygenase</keyword>
<dbReference type="HOGENOM" id="CLU_027853_2_0_5"/>
<feature type="region of interest" description="Disordered" evidence="1">
    <location>
        <begin position="255"/>
        <end position="285"/>
    </location>
</feature>
<dbReference type="InterPro" id="IPR011251">
    <property type="entry name" value="Luciferase-like_dom"/>
</dbReference>
<gene>
    <name evidence="3" type="ordered locus">KVU_PB0062</name>
</gene>
<evidence type="ECO:0000313" key="4">
    <source>
        <dbReference type="Proteomes" id="UP000000692"/>
    </source>
</evidence>
<reference evidence="3 4" key="1">
    <citation type="journal article" date="2011" name="J. Bacteriol.">
        <title>Complete genome sequence of the industrial strain Ketogulonicigenium vulgare WSH-001.</title>
        <authorList>
            <person name="Liu L."/>
            <person name="Li Y."/>
            <person name="Zhang J."/>
            <person name="Zhou Z."/>
            <person name="Liu J."/>
            <person name="Li X."/>
            <person name="Zhou J."/>
            <person name="Du G."/>
            <person name="Wang L."/>
            <person name="Chen J."/>
        </authorList>
    </citation>
    <scope>NUCLEOTIDE SEQUENCE [LARGE SCALE GENOMIC DNA]</scope>
    <source>
        <strain evidence="3 4">WSH-001</strain>
        <plasmid evidence="4">pKVU_200</plasmid>
    </source>
</reference>
<proteinExistence type="predicted"/>
<dbReference type="GO" id="GO:0016705">
    <property type="term" value="F:oxidoreductase activity, acting on paired donors, with incorporation or reduction of molecular oxygen"/>
    <property type="evidence" value="ECO:0007669"/>
    <property type="project" value="InterPro"/>
</dbReference>
<organism evidence="3 4">
    <name type="scientific">Ketogulonicigenium vulgare (strain WSH-001)</name>
    <dbReference type="NCBI Taxonomy" id="759362"/>
    <lineage>
        <taxon>Bacteria</taxon>
        <taxon>Pseudomonadati</taxon>
        <taxon>Pseudomonadota</taxon>
        <taxon>Alphaproteobacteria</taxon>
        <taxon>Rhodobacterales</taxon>
        <taxon>Roseobacteraceae</taxon>
        <taxon>Ketogulonicigenium</taxon>
    </lineage>
</organism>
<dbReference type="Proteomes" id="UP000000692">
    <property type="component" value="Plasmid 2"/>
</dbReference>
<evidence type="ECO:0000313" key="3">
    <source>
        <dbReference type="EMBL" id="AEM42740.1"/>
    </source>
</evidence>
<dbReference type="PANTHER" id="PTHR30137:SF15">
    <property type="entry name" value="BLL6902 PROTEIN"/>
    <property type="match status" value="1"/>
</dbReference>
<keyword evidence="3" id="KW-0614">Plasmid</keyword>
<dbReference type="GO" id="GO:0004497">
    <property type="term" value="F:monooxygenase activity"/>
    <property type="evidence" value="ECO:0007669"/>
    <property type="project" value="UniProtKB-KW"/>
</dbReference>
<dbReference type="PANTHER" id="PTHR30137">
    <property type="entry name" value="LUCIFERASE-LIKE MONOOXYGENASE"/>
    <property type="match status" value="1"/>
</dbReference>
<protein>
    <submittedName>
        <fullName evidence="3">Alkanal monooxygenase (LuxA-like protein protein)</fullName>
    </submittedName>
</protein>
<name>F9YBI8_KETVW</name>
<feature type="domain" description="Luciferase-like" evidence="2">
    <location>
        <begin position="21"/>
        <end position="302"/>
    </location>
</feature>
<dbReference type="SUPFAM" id="SSF51679">
    <property type="entry name" value="Bacterial luciferase-like"/>
    <property type="match status" value="1"/>
</dbReference>
<dbReference type="Gene3D" id="3.20.20.30">
    <property type="entry name" value="Luciferase-like domain"/>
    <property type="match status" value="1"/>
</dbReference>
<keyword evidence="4" id="KW-1185">Reference proteome</keyword>